<evidence type="ECO:0000256" key="7">
    <source>
        <dbReference type="ARBA" id="ARBA00032903"/>
    </source>
</evidence>
<dbReference type="AlphaFoldDB" id="A0A2B7Z9I1"/>
<name>A0A2B7Z9I1_9EURO</name>
<keyword evidence="10" id="KW-1185">Reference proteome</keyword>
<dbReference type="InterPro" id="IPR006157">
    <property type="entry name" value="FolB_dom"/>
</dbReference>
<dbReference type="PANTHER" id="PTHR42844">
    <property type="entry name" value="DIHYDRONEOPTERIN ALDOLASE 1-RELATED"/>
    <property type="match status" value="1"/>
</dbReference>
<dbReference type="STRING" id="73230.A0A2B7Z9I1"/>
<comment type="catalytic activity">
    <reaction evidence="1">
        <text>7,8-dihydroneopterin = 6-hydroxymethyl-7,8-dihydropterin + glycolaldehyde</text>
        <dbReference type="Rhea" id="RHEA:10540"/>
        <dbReference type="ChEBI" id="CHEBI:17001"/>
        <dbReference type="ChEBI" id="CHEBI:17071"/>
        <dbReference type="ChEBI" id="CHEBI:44841"/>
        <dbReference type="EC" id="4.1.2.25"/>
    </reaction>
</comment>
<dbReference type="Gene3D" id="3.30.1130.10">
    <property type="match status" value="2"/>
</dbReference>
<comment type="caution">
    <text evidence="9">The sequence shown here is derived from an EMBL/GenBank/DDBJ whole genome shotgun (WGS) entry which is preliminary data.</text>
</comment>
<sequence length="282" mass="31037">MAPSEFDTVLLRDINFPFPISFGPDAWGRVDKPQPATVSLRFSYPRLLIDQCGSRDDVSFTLSYGELYRKLEAELRGAATREDGSISSIGLEEVASIISSSALGLAWDTIPEGTMKQESAMGGAEMDISIHLPKAILRADKGLTYRAVNRAVNLAEKPGISPIQHICRIDGIHCNCIIGVNPHERETKQAVVVSLVFPKANANLHPHDGYLQPLQEATRRIADAIENSSFKTVEAMAQQVAKTAIQYTPFDEVTVCVEKPSAMAFVEYSGIEITRTRRDLFN</sequence>
<evidence type="ECO:0000313" key="9">
    <source>
        <dbReference type="EMBL" id="PGH30606.1"/>
    </source>
</evidence>
<dbReference type="GO" id="GO:0004150">
    <property type="term" value="F:dihydroneopterin aldolase activity"/>
    <property type="evidence" value="ECO:0007669"/>
    <property type="project" value="UniProtKB-EC"/>
</dbReference>
<evidence type="ECO:0000256" key="6">
    <source>
        <dbReference type="ARBA" id="ARBA00023239"/>
    </source>
</evidence>
<comment type="similarity">
    <text evidence="3">Belongs to the DHNA family.</text>
</comment>
<dbReference type="EC" id="4.1.2.25" evidence="4"/>
<dbReference type="Proteomes" id="UP000226031">
    <property type="component" value="Unassembled WGS sequence"/>
</dbReference>
<evidence type="ECO:0000256" key="5">
    <source>
        <dbReference type="ARBA" id="ARBA00022909"/>
    </source>
</evidence>
<evidence type="ECO:0000259" key="8">
    <source>
        <dbReference type="SMART" id="SM00905"/>
    </source>
</evidence>
<evidence type="ECO:0000313" key="10">
    <source>
        <dbReference type="Proteomes" id="UP000226031"/>
    </source>
</evidence>
<dbReference type="InterPro" id="IPR043133">
    <property type="entry name" value="GTP-CH-I_C/QueF"/>
</dbReference>
<dbReference type="VEuPathDB" id="FungiDB:EMCG_03003"/>
<proteinExistence type="inferred from homology"/>
<dbReference type="Pfam" id="PF02152">
    <property type="entry name" value="FolB"/>
    <property type="match status" value="1"/>
</dbReference>
<accession>A0A2B7Z9I1</accession>
<protein>
    <recommendedName>
        <fullName evidence="4">dihydroneopterin aldolase</fullName>
        <ecNumber evidence="4">4.1.2.25</ecNumber>
    </recommendedName>
    <alternativeName>
        <fullName evidence="7">7,8-dihydroneopterin aldolase</fullName>
    </alternativeName>
</protein>
<reference evidence="9 10" key="1">
    <citation type="submission" date="2017-10" db="EMBL/GenBank/DDBJ databases">
        <title>Comparative genomics in systemic dimorphic fungi from Ajellomycetaceae.</title>
        <authorList>
            <person name="Munoz J.F."/>
            <person name="Mcewen J.G."/>
            <person name="Clay O.K."/>
            <person name="Cuomo C.A."/>
        </authorList>
    </citation>
    <scope>NUCLEOTIDE SEQUENCE [LARGE SCALE GENOMIC DNA]</scope>
    <source>
        <strain evidence="9 10">UAMH4076</strain>
    </source>
</reference>
<comment type="pathway">
    <text evidence="2">Cofactor biosynthesis; tetrahydrofolate biosynthesis; 2-amino-4-hydroxy-6-hydroxymethyl-7,8-dihydropteridine diphosphate from 7,8-dihydroneopterin triphosphate: step 3/4.</text>
</comment>
<dbReference type="SUPFAM" id="SSF55620">
    <property type="entry name" value="Tetrahydrobiopterin biosynthesis enzymes-like"/>
    <property type="match status" value="1"/>
</dbReference>
<evidence type="ECO:0000256" key="3">
    <source>
        <dbReference type="ARBA" id="ARBA00005708"/>
    </source>
</evidence>
<keyword evidence="6" id="KW-0456">Lyase</keyword>
<keyword evidence="5" id="KW-0289">Folate biosynthesis</keyword>
<organism evidence="9 10">
    <name type="scientific">[Emmonsia] crescens</name>
    <dbReference type="NCBI Taxonomy" id="73230"/>
    <lineage>
        <taxon>Eukaryota</taxon>
        <taxon>Fungi</taxon>
        <taxon>Dikarya</taxon>
        <taxon>Ascomycota</taxon>
        <taxon>Pezizomycotina</taxon>
        <taxon>Eurotiomycetes</taxon>
        <taxon>Eurotiomycetidae</taxon>
        <taxon>Onygenales</taxon>
        <taxon>Ajellomycetaceae</taxon>
        <taxon>Emergomyces</taxon>
    </lineage>
</organism>
<dbReference type="PANTHER" id="PTHR42844:SF1">
    <property type="entry name" value="DIHYDRONEOPTERIN ALDOLASE 1-RELATED"/>
    <property type="match status" value="1"/>
</dbReference>
<dbReference type="NCBIfam" id="TIGR00526">
    <property type="entry name" value="folB_dom"/>
    <property type="match status" value="1"/>
</dbReference>
<evidence type="ECO:0000256" key="2">
    <source>
        <dbReference type="ARBA" id="ARBA00005013"/>
    </source>
</evidence>
<gene>
    <name evidence="9" type="ORF">GX50_06644</name>
</gene>
<feature type="domain" description="Dihydroneopterin aldolase/epimerase" evidence="8">
    <location>
        <begin position="167"/>
        <end position="275"/>
    </location>
</feature>
<evidence type="ECO:0000256" key="1">
    <source>
        <dbReference type="ARBA" id="ARBA00001353"/>
    </source>
</evidence>
<dbReference type="GO" id="GO:0046656">
    <property type="term" value="P:folic acid biosynthetic process"/>
    <property type="evidence" value="ECO:0007669"/>
    <property type="project" value="UniProtKB-KW"/>
</dbReference>
<evidence type="ECO:0000256" key="4">
    <source>
        <dbReference type="ARBA" id="ARBA00013043"/>
    </source>
</evidence>
<dbReference type="SMART" id="SM00905">
    <property type="entry name" value="FolB"/>
    <property type="match status" value="1"/>
</dbReference>
<dbReference type="GO" id="GO:0005737">
    <property type="term" value="C:cytoplasm"/>
    <property type="evidence" value="ECO:0007669"/>
    <property type="project" value="TreeGrafter"/>
</dbReference>
<dbReference type="EMBL" id="PDND01000164">
    <property type="protein sequence ID" value="PGH30606.1"/>
    <property type="molecule type" value="Genomic_DNA"/>
</dbReference>
<dbReference type="InterPro" id="IPR006156">
    <property type="entry name" value="Dihydroneopterin_aldolase"/>
</dbReference>